<protein>
    <recommendedName>
        <fullName evidence="4">DUF3019 domain-containing protein</fullName>
    </recommendedName>
</protein>
<reference evidence="3" key="1">
    <citation type="journal article" date="2019" name="Int. J. Syst. Evol. Microbiol.">
        <title>The Global Catalogue of Microorganisms (GCM) 10K type strain sequencing project: providing services to taxonomists for standard genome sequencing and annotation.</title>
        <authorList>
            <consortium name="The Broad Institute Genomics Platform"/>
            <consortium name="The Broad Institute Genome Sequencing Center for Infectious Disease"/>
            <person name="Wu L."/>
            <person name="Ma J."/>
        </authorList>
    </citation>
    <scope>NUCLEOTIDE SEQUENCE [LARGE SCALE GENOMIC DNA]</scope>
    <source>
        <strain evidence="3">CCUG 55854</strain>
    </source>
</reference>
<name>A0ABW3LX90_9GAMM</name>
<proteinExistence type="predicted"/>
<evidence type="ECO:0000313" key="2">
    <source>
        <dbReference type="EMBL" id="MFD1042788.1"/>
    </source>
</evidence>
<keyword evidence="3" id="KW-1185">Reference proteome</keyword>
<evidence type="ECO:0008006" key="4">
    <source>
        <dbReference type="Google" id="ProtNLM"/>
    </source>
</evidence>
<evidence type="ECO:0000313" key="3">
    <source>
        <dbReference type="Proteomes" id="UP001597033"/>
    </source>
</evidence>
<sequence>MNKFHLLGLLAIAWATPQASAQDAICPALPAGSNLHWQQQAGNGFTVCRALDGERQVIGVMLTSSPTVNLQRRNREEEGSIGAYEVHWYQPEIAVSTGERKRVTIVELGDDRYAQVWVDAANDAELRQLLSLAEGIALN</sequence>
<dbReference type="RefSeq" id="WP_162377754.1">
    <property type="nucleotide sequence ID" value="NZ_JBHTKN010000006.1"/>
</dbReference>
<dbReference type="Proteomes" id="UP001597033">
    <property type="component" value="Unassembled WGS sequence"/>
</dbReference>
<feature type="chain" id="PRO_5047147749" description="DUF3019 domain-containing protein" evidence="1">
    <location>
        <begin position="22"/>
        <end position="139"/>
    </location>
</feature>
<comment type="caution">
    <text evidence="2">The sequence shown here is derived from an EMBL/GenBank/DDBJ whole genome shotgun (WGS) entry which is preliminary data.</text>
</comment>
<dbReference type="EMBL" id="JBHTKN010000006">
    <property type="protein sequence ID" value="MFD1042788.1"/>
    <property type="molecule type" value="Genomic_DNA"/>
</dbReference>
<gene>
    <name evidence="2" type="ORF">ACFQ2N_10555</name>
</gene>
<feature type="signal peptide" evidence="1">
    <location>
        <begin position="1"/>
        <end position="21"/>
    </location>
</feature>
<keyword evidence="1" id="KW-0732">Signal</keyword>
<organism evidence="2 3">
    <name type="scientific">Pseudoxanthomonas kaohsiungensis</name>
    <dbReference type="NCBI Taxonomy" id="283923"/>
    <lineage>
        <taxon>Bacteria</taxon>
        <taxon>Pseudomonadati</taxon>
        <taxon>Pseudomonadota</taxon>
        <taxon>Gammaproteobacteria</taxon>
        <taxon>Lysobacterales</taxon>
        <taxon>Lysobacteraceae</taxon>
        <taxon>Pseudoxanthomonas</taxon>
    </lineage>
</organism>
<accession>A0ABW3LX90</accession>
<evidence type="ECO:0000256" key="1">
    <source>
        <dbReference type="SAM" id="SignalP"/>
    </source>
</evidence>